<proteinExistence type="predicted"/>
<dbReference type="RefSeq" id="WP_035234752.1">
    <property type="nucleotide sequence ID" value="NZ_ARXV01000018.1"/>
</dbReference>
<reference evidence="2 3" key="1">
    <citation type="submission" date="2012-09" db="EMBL/GenBank/DDBJ databases">
        <title>Genome Sequence of alkane-degrading Bacterium Alcanivorax sp. 19-m-6.</title>
        <authorList>
            <person name="Lai Q."/>
            <person name="Shao Z."/>
        </authorList>
    </citation>
    <scope>NUCLEOTIDE SEQUENCE [LARGE SCALE GENOMIC DNA]</scope>
    <source>
        <strain evidence="2 3">19-m-6</strain>
    </source>
</reference>
<dbReference type="EMBL" id="ARXV01000018">
    <property type="protein sequence ID" value="KGD63412.1"/>
    <property type="molecule type" value="Genomic_DNA"/>
</dbReference>
<dbReference type="Proteomes" id="UP000029444">
    <property type="component" value="Unassembled WGS sequence"/>
</dbReference>
<keyword evidence="3" id="KW-1185">Reference proteome</keyword>
<dbReference type="STRING" id="1177154.Y5S_03398"/>
<gene>
    <name evidence="2" type="ORF">Y5S_03398</name>
</gene>
<evidence type="ECO:0000313" key="3">
    <source>
        <dbReference type="Proteomes" id="UP000029444"/>
    </source>
</evidence>
<protein>
    <submittedName>
        <fullName evidence="2">Uncharacterized protein</fullName>
    </submittedName>
</protein>
<sequence>MLIRNGERLSFGQILTSLCMGIGVVSGAMLLFAVAMVITESFARAITGASFEDMPEFMELLKHLAVILSFAIGSKYAARGLGAGISAWALWAGVLVAVDSTLGWILGMTFEWEDVAIIVGTSGIVFGAEWIFRKAERGKA</sequence>
<feature type="transmembrane region" description="Helical" evidence="1">
    <location>
        <begin position="85"/>
        <end position="109"/>
    </location>
</feature>
<feature type="transmembrane region" description="Helical" evidence="1">
    <location>
        <begin position="115"/>
        <end position="132"/>
    </location>
</feature>
<keyword evidence="1" id="KW-0812">Transmembrane</keyword>
<dbReference type="PATRIC" id="fig|1177154.3.peg.3409"/>
<accession>A0A095SFT3</accession>
<name>A0A095SFT3_9GAMM</name>
<keyword evidence="1" id="KW-1133">Transmembrane helix</keyword>
<evidence type="ECO:0000256" key="1">
    <source>
        <dbReference type="SAM" id="Phobius"/>
    </source>
</evidence>
<dbReference type="AlphaFoldDB" id="A0A095SFT3"/>
<feature type="transmembrane region" description="Helical" evidence="1">
    <location>
        <begin position="12"/>
        <end position="38"/>
    </location>
</feature>
<comment type="caution">
    <text evidence="2">The sequence shown here is derived from an EMBL/GenBank/DDBJ whole genome shotgun (WGS) entry which is preliminary data.</text>
</comment>
<evidence type="ECO:0000313" key="2">
    <source>
        <dbReference type="EMBL" id="KGD63412.1"/>
    </source>
</evidence>
<keyword evidence="1" id="KW-0472">Membrane</keyword>
<organism evidence="2 3">
    <name type="scientific">Alcanivorax nanhaiticus</name>
    <dbReference type="NCBI Taxonomy" id="1177154"/>
    <lineage>
        <taxon>Bacteria</taxon>
        <taxon>Pseudomonadati</taxon>
        <taxon>Pseudomonadota</taxon>
        <taxon>Gammaproteobacteria</taxon>
        <taxon>Oceanospirillales</taxon>
        <taxon>Alcanivoracaceae</taxon>
        <taxon>Alcanivorax</taxon>
    </lineage>
</organism>